<accession>A0ABY7PWZ5</accession>
<reference evidence="2" key="1">
    <citation type="submission" date="2022-12" db="EMBL/GenBank/DDBJ databases">
        <authorList>
            <person name="Mo P."/>
        </authorList>
    </citation>
    <scope>NUCLEOTIDE SEQUENCE [LARGE SCALE GENOMIC DNA]</scope>
    <source>
        <strain evidence="2">HUAS 3-15</strain>
    </source>
</reference>
<evidence type="ECO:0000313" key="1">
    <source>
        <dbReference type="EMBL" id="WBP84896.1"/>
    </source>
</evidence>
<dbReference type="EMBL" id="CP115450">
    <property type="protein sequence ID" value="WBP84896.1"/>
    <property type="molecule type" value="Genomic_DNA"/>
</dbReference>
<keyword evidence="2" id="KW-1185">Reference proteome</keyword>
<gene>
    <name evidence="1" type="ORF">O1G21_02865</name>
</gene>
<sequence>MMAALFRTLGRIAARHHRSAHADRAECPEPRPTVTWEEAERLTTAALLTGLIDRAEYRDHLALLAAVEDARSPLRLPLP</sequence>
<dbReference type="Proteomes" id="UP001212821">
    <property type="component" value="Chromosome"/>
</dbReference>
<name>A0ABY7PWZ5_9ACTN</name>
<evidence type="ECO:0000313" key="2">
    <source>
        <dbReference type="Proteomes" id="UP001212821"/>
    </source>
</evidence>
<protein>
    <submittedName>
        <fullName evidence="1">Uncharacterized protein</fullName>
    </submittedName>
</protein>
<proteinExistence type="predicted"/>
<organism evidence="1 2">
    <name type="scientific">Kitasatospora cathayae</name>
    <dbReference type="NCBI Taxonomy" id="3004092"/>
    <lineage>
        <taxon>Bacteria</taxon>
        <taxon>Bacillati</taxon>
        <taxon>Actinomycetota</taxon>
        <taxon>Actinomycetes</taxon>
        <taxon>Kitasatosporales</taxon>
        <taxon>Streptomycetaceae</taxon>
        <taxon>Kitasatospora</taxon>
    </lineage>
</organism>
<dbReference type="RefSeq" id="WP_270140459.1">
    <property type="nucleotide sequence ID" value="NZ_CP115450.1"/>
</dbReference>